<keyword evidence="2" id="KW-1003">Cell membrane</keyword>
<comment type="subcellular location">
    <subcellularLocation>
        <location evidence="1">Cell membrane</location>
        <topology evidence="1">Multi-pass membrane protein</topology>
    </subcellularLocation>
</comment>
<keyword evidence="5 6" id="KW-0472">Membrane</keyword>
<keyword evidence="3 6" id="KW-0812">Transmembrane</keyword>
<dbReference type="EMBL" id="JAENIO010000008">
    <property type="protein sequence ID" value="MBK1833346.1"/>
    <property type="molecule type" value="Genomic_DNA"/>
</dbReference>
<dbReference type="Proteomes" id="UP000604083">
    <property type="component" value="Unassembled WGS sequence"/>
</dbReference>
<feature type="transmembrane region" description="Helical" evidence="6">
    <location>
        <begin position="44"/>
        <end position="64"/>
    </location>
</feature>
<name>A0A934RRS8_9BACT</name>
<comment type="caution">
    <text evidence="8">The sequence shown here is derived from an EMBL/GenBank/DDBJ whole genome shotgun (WGS) entry which is preliminary data.</text>
</comment>
<feature type="transmembrane region" description="Helical" evidence="6">
    <location>
        <begin position="9"/>
        <end position="29"/>
    </location>
</feature>
<gene>
    <name evidence="8" type="ORF">JIN78_04665</name>
</gene>
<evidence type="ECO:0000259" key="7">
    <source>
        <dbReference type="Pfam" id="PF13396"/>
    </source>
</evidence>
<evidence type="ECO:0000256" key="6">
    <source>
        <dbReference type="SAM" id="Phobius"/>
    </source>
</evidence>
<evidence type="ECO:0000256" key="1">
    <source>
        <dbReference type="ARBA" id="ARBA00004651"/>
    </source>
</evidence>
<keyword evidence="9" id="KW-1185">Reference proteome</keyword>
<dbReference type="InterPro" id="IPR027379">
    <property type="entry name" value="CLS_N"/>
</dbReference>
<reference evidence="8" key="1">
    <citation type="submission" date="2021-01" db="EMBL/GenBank/DDBJ databases">
        <title>Modified the classification status of verrucomicrobia.</title>
        <authorList>
            <person name="Feng X."/>
        </authorList>
    </citation>
    <scope>NUCLEOTIDE SEQUENCE</scope>
    <source>
        <strain evidence="8">KCTC 12986</strain>
    </source>
</reference>
<evidence type="ECO:0000313" key="8">
    <source>
        <dbReference type="EMBL" id="MBK1833346.1"/>
    </source>
</evidence>
<evidence type="ECO:0000256" key="3">
    <source>
        <dbReference type="ARBA" id="ARBA00022692"/>
    </source>
</evidence>
<sequence>MLSFGGQELFIIFILLTALPLFALWVWSLVDCAQNEPSEGNDKLIWILVIALAGWVGSLIYLFVRRPQRKAEIGR</sequence>
<evidence type="ECO:0000256" key="4">
    <source>
        <dbReference type="ARBA" id="ARBA00022989"/>
    </source>
</evidence>
<evidence type="ECO:0000256" key="2">
    <source>
        <dbReference type="ARBA" id="ARBA00022475"/>
    </source>
</evidence>
<dbReference type="GO" id="GO:0005886">
    <property type="term" value="C:plasma membrane"/>
    <property type="evidence" value="ECO:0007669"/>
    <property type="project" value="UniProtKB-SubCell"/>
</dbReference>
<proteinExistence type="predicted"/>
<feature type="domain" description="Cardiolipin synthase N-terminal" evidence="7">
    <location>
        <begin position="23"/>
        <end position="66"/>
    </location>
</feature>
<evidence type="ECO:0000256" key="5">
    <source>
        <dbReference type="ARBA" id="ARBA00023136"/>
    </source>
</evidence>
<accession>A0A934RRS8</accession>
<protein>
    <submittedName>
        <fullName evidence="8">PLDc_N domain-containing protein</fullName>
    </submittedName>
</protein>
<evidence type="ECO:0000313" key="9">
    <source>
        <dbReference type="Proteomes" id="UP000604083"/>
    </source>
</evidence>
<dbReference type="RefSeq" id="WP_200390781.1">
    <property type="nucleotide sequence ID" value="NZ_JAENIO010000008.1"/>
</dbReference>
<dbReference type="AlphaFoldDB" id="A0A934RRS8"/>
<keyword evidence="4 6" id="KW-1133">Transmembrane helix</keyword>
<dbReference type="Pfam" id="PF13396">
    <property type="entry name" value="PLDc_N"/>
    <property type="match status" value="1"/>
</dbReference>
<organism evidence="8 9">
    <name type="scientific">Roseibacillus ishigakijimensis</name>
    <dbReference type="NCBI Taxonomy" id="454146"/>
    <lineage>
        <taxon>Bacteria</taxon>
        <taxon>Pseudomonadati</taxon>
        <taxon>Verrucomicrobiota</taxon>
        <taxon>Verrucomicrobiia</taxon>
        <taxon>Verrucomicrobiales</taxon>
        <taxon>Verrucomicrobiaceae</taxon>
        <taxon>Roseibacillus</taxon>
    </lineage>
</organism>